<dbReference type="PANTHER" id="PTHR20858">
    <property type="entry name" value="PHOSPHOMETHYLPYRIMIDINE KINASE"/>
    <property type="match status" value="1"/>
</dbReference>
<dbReference type="SUPFAM" id="SSF53613">
    <property type="entry name" value="Ribokinase-like"/>
    <property type="match status" value="1"/>
</dbReference>
<dbReference type="InterPro" id="IPR013749">
    <property type="entry name" value="PM/HMP-P_kinase-1"/>
</dbReference>
<dbReference type="Gene3D" id="3.40.1190.20">
    <property type="match status" value="1"/>
</dbReference>
<dbReference type="GO" id="GO:0008902">
    <property type="term" value="F:hydroxymethylpyrimidine kinase activity"/>
    <property type="evidence" value="ECO:0007669"/>
    <property type="project" value="TreeGrafter"/>
</dbReference>
<organism evidence="2">
    <name type="scientific">marine sediment metagenome</name>
    <dbReference type="NCBI Taxonomy" id="412755"/>
    <lineage>
        <taxon>unclassified sequences</taxon>
        <taxon>metagenomes</taxon>
        <taxon>ecological metagenomes</taxon>
    </lineage>
</organism>
<accession>X0ZL84</accession>
<name>X0ZL84_9ZZZZ</name>
<sequence>NNHGTGCTLSSAIASYMAKGNDIEEAVQMAKEFMNHAIRAGAAYKIGHGHGPVHHFFQWWE</sequence>
<dbReference type="InterPro" id="IPR029056">
    <property type="entry name" value="Ribokinase-like"/>
</dbReference>
<protein>
    <recommendedName>
        <fullName evidence="1">Pyridoxamine kinase/Phosphomethylpyrimidine kinase domain-containing protein</fullName>
    </recommendedName>
</protein>
<dbReference type="PANTHER" id="PTHR20858:SF17">
    <property type="entry name" value="HYDROXYMETHYLPYRIMIDINE_PHOSPHOMETHYLPYRIMIDINE KINASE THI20-RELATED"/>
    <property type="match status" value="1"/>
</dbReference>
<comment type="caution">
    <text evidence="2">The sequence shown here is derived from an EMBL/GenBank/DDBJ whole genome shotgun (WGS) entry which is preliminary data.</text>
</comment>
<dbReference type="AlphaFoldDB" id="X0ZL84"/>
<dbReference type="GO" id="GO:0008972">
    <property type="term" value="F:phosphomethylpyrimidine kinase activity"/>
    <property type="evidence" value="ECO:0007669"/>
    <property type="project" value="TreeGrafter"/>
</dbReference>
<dbReference type="GO" id="GO:0005829">
    <property type="term" value="C:cytosol"/>
    <property type="evidence" value="ECO:0007669"/>
    <property type="project" value="TreeGrafter"/>
</dbReference>
<dbReference type="GO" id="GO:0009228">
    <property type="term" value="P:thiamine biosynthetic process"/>
    <property type="evidence" value="ECO:0007669"/>
    <property type="project" value="TreeGrafter"/>
</dbReference>
<reference evidence="2" key="1">
    <citation type="journal article" date="2014" name="Front. Microbiol.">
        <title>High frequency of phylogenetically diverse reductive dehalogenase-homologous genes in deep subseafloor sedimentary metagenomes.</title>
        <authorList>
            <person name="Kawai M."/>
            <person name="Futagami T."/>
            <person name="Toyoda A."/>
            <person name="Takaki Y."/>
            <person name="Nishi S."/>
            <person name="Hori S."/>
            <person name="Arai W."/>
            <person name="Tsubouchi T."/>
            <person name="Morono Y."/>
            <person name="Uchiyama I."/>
            <person name="Ito T."/>
            <person name="Fujiyama A."/>
            <person name="Inagaki F."/>
            <person name="Takami H."/>
        </authorList>
    </citation>
    <scope>NUCLEOTIDE SEQUENCE</scope>
    <source>
        <strain evidence="2">Expedition CK06-06</strain>
    </source>
</reference>
<dbReference type="EMBL" id="BART01006813">
    <property type="protein sequence ID" value="GAG70179.1"/>
    <property type="molecule type" value="Genomic_DNA"/>
</dbReference>
<dbReference type="Pfam" id="PF08543">
    <property type="entry name" value="Phos_pyr_kin"/>
    <property type="match status" value="1"/>
</dbReference>
<evidence type="ECO:0000259" key="1">
    <source>
        <dbReference type="Pfam" id="PF08543"/>
    </source>
</evidence>
<evidence type="ECO:0000313" key="2">
    <source>
        <dbReference type="EMBL" id="GAG70179.1"/>
    </source>
</evidence>
<gene>
    <name evidence="2" type="ORF">S01H4_15546</name>
</gene>
<feature type="non-terminal residue" evidence="2">
    <location>
        <position position="1"/>
    </location>
</feature>
<feature type="domain" description="Pyridoxamine kinase/Phosphomethylpyrimidine kinase" evidence="1">
    <location>
        <begin position="1"/>
        <end position="54"/>
    </location>
</feature>
<proteinExistence type="predicted"/>